<evidence type="ECO:0008006" key="5">
    <source>
        <dbReference type="Google" id="ProtNLM"/>
    </source>
</evidence>
<feature type="transmembrane region" description="Helical" evidence="2">
    <location>
        <begin position="12"/>
        <end position="39"/>
    </location>
</feature>
<feature type="region of interest" description="Disordered" evidence="1">
    <location>
        <begin position="67"/>
        <end position="295"/>
    </location>
</feature>
<feature type="compositionally biased region" description="Polar residues" evidence="1">
    <location>
        <begin position="271"/>
        <end position="295"/>
    </location>
</feature>
<comment type="caution">
    <text evidence="3">The sequence shown here is derived from an EMBL/GenBank/DDBJ whole genome shotgun (WGS) entry which is preliminary data.</text>
</comment>
<protein>
    <recommendedName>
        <fullName evidence="5">TonB C-terminal domain-containing protein</fullName>
    </recommendedName>
</protein>
<sequence length="405" mass="43949">MSAAANPYESQARLWVVAFVASALVNLVGLSVIAVWVLAKIALHTPPRDPVATSSSVATIIPEMIERAAPSPPPPAPAVEPAPAQPAAPPPPPSQFARTSVDQEEVAPERPDFMGERNTRATSDDTPVTGAQEQIAQKGRDTLYEDELETTRSHYQDGDLAHDRIKRDATKEPEMPSPLSTPAPPTPPAPTPAEPSPATTAETTPKHEGTTTEPQPETPPTEETRERLADGPLPVERRVKEAKPEDETKKAVEERKSEGQQAQQQQAQQQPKPATNPNAPGFRGNQSKTRLVGSISRSGRSALNVEDSVLGRYHAAVSRAVEKEWQLNCVRNRDYITPGMLTMSFMLDAKGKVKEIRVVEALQVGAIPKGFTLNAINHAEIPAMPADLKKQLDGEPLELLYRFSF</sequence>
<feature type="compositionally biased region" description="Polar residues" evidence="1">
    <location>
        <begin position="124"/>
        <end position="135"/>
    </location>
</feature>
<proteinExistence type="predicted"/>
<evidence type="ECO:0000313" key="3">
    <source>
        <dbReference type="EMBL" id="MEK7950647.1"/>
    </source>
</evidence>
<name>A0ABU9AV64_9BACT</name>
<dbReference type="RefSeq" id="WP_341404255.1">
    <property type="nucleotide sequence ID" value="NZ_JBBUKT010000003.1"/>
</dbReference>
<accession>A0ABU9AV64</accession>
<evidence type="ECO:0000313" key="4">
    <source>
        <dbReference type="Proteomes" id="UP001371305"/>
    </source>
</evidence>
<gene>
    <name evidence="3" type="ORF">WKV53_09075</name>
</gene>
<keyword evidence="4" id="KW-1185">Reference proteome</keyword>
<evidence type="ECO:0000256" key="2">
    <source>
        <dbReference type="SAM" id="Phobius"/>
    </source>
</evidence>
<feature type="compositionally biased region" description="Basic and acidic residues" evidence="1">
    <location>
        <begin position="107"/>
        <end position="123"/>
    </location>
</feature>
<feature type="compositionally biased region" description="Pro residues" evidence="1">
    <location>
        <begin position="70"/>
        <end position="94"/>
    </location>
</feature>
<evidence type="ECO:0000256" key="1">
    <source>
        <dbReference type="SAM" id="MobiDB-lite"/>
    </source>
</evidence>
<organism evidence="3 4">
    <name type="scientific">Luteolibacter soli</name>
    <dbReference type="NCBI Taxonomy" id="3135280"/>
    <lineage>
        <taxon>Bacteria</taxon>
        <taxon>Pseudomonadati</taxon>
        <taxon>Verrucomicrobiota</taxon>
        <taxon>Verrucomicrobiia</taxon>
        <taxon>Verrucomicrobiales</taxon>
        <taxon>Verrucomicrobiaceae</taxon>
        <taxon>Luteolibacter</taxon>
    </lineage>
</organism>
<feature type="compositionally biased region" description="Basic and acidic residues" evidence="1">
    <location>
        <begin position="138"/>
        <end position="174"/>
    </location>
</feature>
<dbReference type="EMBL" id="JBBUKT010000003">
    <property type="protein sequence ID" value="MEK7950647.1"/>
    <property type="molecule type" value="Genomic_DNA"/>
</dbReference>
<feature type="compositionally biased region" description="Pro residues" evidence="1">
    <location>
        <begin position="175"/>
        <end position="195"/>
    </location>
</feature>
<keyword evidence="2" id="KW-1133">Transmembrane helix</keyword>
<reference evidence="3 4" key="1">
    <citation type="submission" date="2024-04" db="EMBL/GenBank/DDBJ databases">
        <title>Luteolibacter sp. isolated from soil.</title>
        <authorList>
            <person name="An J."/>
        </authorList>
    </citation>
    <scope>NUCLEOTIDE SEQUENCE [LARGE SCALE GENOMIC DNA]</scope>
    <source>
        <strain evidence="3 4">Y139</strain>
    </source>
</reference>
<keyword evidence="2" id="KW-0472">Membrane</keyword>
<keyword evidence="2" id="KW-0812">Transmembrane</keyword>
<dbReference type="Proteomes" id="UP001371305">
    <property type="component" value="Unassembled WGS sequence"/>
</dbReference>
<feature type="compositionally biased region" description="Basic and acidic residues" evidence="1">
    <location>
        <begin position="222"/>
        <end position="258"/>
    </location>
</feature>
<feature type="compositionally biased region" description="Low complexity" evidence="1">
    <location>
        <begin position="260"/>
        <end position="270"/>
    </location>
</feature>